<dbReference type="EMBL" id="NHTK01006070">
    <property type="protein sequence ID" value="PPQ65197.1"/>
    <property type="molecule type" value="Genomic_DNA"/>
</dbReference>
<reference evidence="4 5" key="1">
    <citation type="journal article" date="2018" name="Evol. Lett.">
        <title>Horizontal gene cluster transfer increased hallucinogenic mushroom diversity.</title>
        <authorList>
            <person name="Reynolds H.T."/>
            <person name="Vijayakumar V."/>
            <person name="Gluck-Thaler E."/>
            <person name="Korotkin H.B."/>
            <person name="Matheny P.B."/>
            <person name="Slot J.C."/>
        </authorList>
    </citation>
    <scope>NUCLEOTIDE SEQUENCE [LARGE SCALE GENOMIC DNA]</scope>
    <source>
        <strain evidence="4 5">2629</strain>
    </source>
</reference>
<keyword evidence="5" id="KW-1185">Reference proteome</keyword>
<evidence type="ECO:0000313" key="4">
    <source>
        <dbReference type="EMBL" id="PPQ65197.1"/>
    </source>
</evidence>
<comment type="similarity">
    <text evidence="1">Belongs to the TRAFAC class dynamin-like GTPase superfamily. IRG family.</text>
</comment>
<evidence type="ECO:0000313" key="5">
    <source>
        <dbReference type="Proteomes" id="UP000284842"/>
    </source>
</evidence>
<dbReference type="Proteomes" id="UP000284842">
    <property type="component" value="Unassembled WGS sequence"/>
</dbReference>
<accession>A0A409VG23</accession>
<dbReference type="Gene3D" id="3.40.50.300">
    <property type="entry name" value="P-loop containing nucleotide triphosphate hydrolases"/>
    <property type="match status" value="1"/>
</dbReference>
<dbReference type="SUPFAM" id="SSF52540">
    <property type="entry name" value="P-loop containing nucleoside triphosphate hydrolases"/>
    <property type="match status" value="1"/>
</dbReference>
<evidence type="ECO:0000256" key="2">
    <source>
        <dbReference type="SAM" id="MobiDB-lite"/>
    </source>
</evidence>
<dbReference type="GO" id="GO:0005525">
    <property type="term" value="F:GTP binding"/>
    <property type="evidence" value="ECO:0007669"/>
    <property type="project" value="InterPro"/>
</dbReference>
<dbReference type="InterPro" id="IPR030385">
    <property type="entry name" value="G_IRG_dom"/>
</dbReference>
<evidence type="ECO:0000256" key="1">
    <source>
        <dbReference type="ARBA" id="ARBA00005429"/>
    </source>
</evidence>
<dbReference type="PANTHER" id="PTHR14143:SF1">
    <property type="entry name" value="IRG-TYPE G DOMAIN-CONTAINING PROTEIN"/>
    <property type="match status" value="1"/>
</dbReference>
<dbReference type="InterPro" id="IPR007743">
    <property type="entry name" value="Immunity-related_GTPase-like"/>
</dbReference>
<gene>
    <name evidence="4" type="ORF">CVT24_011381</name>
</gene>
<protein>
    <recommendedName>
        <fullName evidence="3">IRG-type G domain-containing protein</fullName>
    </recommendedName>
</protein>
<dbReference type="InterPro" id="IPR027417">
    <property type="entry name" value="P-loop_NTPase"/>
</dbReference>
<evidence type="ECO:0000259" key="3">
    <source>
        <dbReference type="PROSITE" id="PS51716"/>
    </source>
</evidence>
<dbReference type="STRING" id="181874.A0A409VG23"/>
<feature type="region of interest" description="Disordered" evidence="2">
    <location>
        <begin position="1"/>
        <end position="115"/>
    </location>
</feature>
<name>A0A409VG23_9AGAR</name>
<dbReference type="CDD" id="cd06503">
    <property type="entry name" value="ATP-synt_Fo_b"/>
    <property type="match status" value="1"/>
</dbReference>
<dbReference type="Pfam" id="PF05049">
    <property type="entry name" value="IIGP"/>
    <property type="match status" value="1"/>
</dbReference>
<comment type="caution">
    <text evidence="4">The sequence shown here is derived from an EMBL/GenBank/DDBJ whole genome shotgun (WGS) entry which is preliminary data.</text>
</comment>
<dbReference type="GO" id="GO:0016020">
    <property type="term" value="C:membrane"/>
    <property type="evidence" value="ECO:0007669"/>
    <property type="project" value="InterPro"/>
</dbReference>
<dbReference type="PROSITE" id="PS51716">
    <property type="entry name" value="G_IRG"/>
    <property type="match status" value="1"/>
</dbReference>
<dbReference type="AlphaFoldDB" id="A0A409VG23"/>
<sequence>MGNSNSRSEEEYQGARREAEARAAEAKQRGEEAQRLQEKVKAMEKSAKEAEQRAEASRQRMEEEAKRAREADERRRAADEKERQRRDAEEAERKRMMKEMMDKAEQDRVKAEKAKVEYERQAAEARKREKEAKEQADRMIKMAEEMRVQAEEATKKAEEARKEAEDRLMRGIPPDLHPTAEEKMKFRARYGLQTNKINIAIIGESGTGKSTLLNSIRGLSAGDDGAAAAGFDETTEFVEGYLDQRKPFIMWYDVPGANTPNVKGWTYFIDQGLYVFDVLVVVFSGRFTETVGTLLGNASKCGIPSFLVRTKADSLMRCAKEDSFPALSDAAAKELVAKNTRNMVAKNLKKMGLPDQRVYVLSRAAMKQWVVNDRRAFEMIHEVEFLDDIIKLLESTVHGATASYLDAKMV</sequence>
<proteinExistence type="inferred from homology"/>
<dbReference type="OrthoDB" id="422720at2759"/>
<dbReference type="InParanoid" id="A0A409VG23"/>
<feature type="domain" description="IRG-type G" evidence="3">
    <location>
        <begin position="195"/>
        <end position="387"/>
    </location>
</feature>
<organism evidence="4 5">
    <name type="scientific">Panaeolus cyanescens</name>
    <dbReference type="NCBI Taxonomy" id="181874"/>
    <lineage>
        <taxon>Eukaryota</taxon>
        <taxon>Fungi</taxon>
        <taxon>Dikarya</taxon>
        <taxon>Basidiomycota</taxon>
        <taxon>Agaricomycotina</taxon>
        <taxon>Agaricomycetes</taxon>
        <taxon>Agaricomycetidae</taxon>
        <taxon>Agaricales</taxon>
        <taxon>Agaricineae</taxon>
        <taxon>Galeropsidaceae</taxon>
        <taxon>Panaeolus</taxon>
    </lineage>
</organism>
<feature type="compositionally biased region" description="Basic and acidic residues" evidence="2">
    <location>
        <begin position="7"/>
        <end position="115"/>
    </location>
</feature>
<dbReference type="PANTHER" id="PTHR14143">
    <property type="entry name" value="INTERFERON-INDUCIBLE GTPASE FAMILY MEMBER"/>
    <property type="match status" value="1"/>
</dbReference>